<sequence length="312" mass="31693">MDTSERQTIGFLGLGPMGMPMAQALADGGFRVVAWNRTASKVGQLQERAPSVTAAHTPREVARGARTVVAMLPDLPQLEALLDGPDGLLVGWEGDGGRGGDGGSGGGEATGSQEPPLLVVTSTVSPVRVAELGSELRSRGVRLVDAPVSGGPGGAESRGLSVMVGGDPDDVERLAPVLAAMGSTVRHLGPLGAGSLTKACNQAVVGATLVALGEAVRLAQAGGLDVATVLEVLGGGLAGSAVLRQKGERYLTGDFSGGGNCRNQLKDHSIILEAGRRYGVRQPVSEVTRDLYAEVVERGGGDLDHTGVITVL</sequence>
<dbReference type="InterPro" id="IPR008927">
    <property type="entry name" value="6-PGluconate_DH-like_C_sf"/>
</dbReference>
<feature type="domain" description="6-phosphogluconate dehydrogenase NADP-binding" evidence="6">
    <location>
        <begin position="8"/>
        <end position="189"/>
    </location>
</feature>
<protein>
    <submittedName>
        <fullName evidence="8">NAD(P)-dependent oxidoreductase</fullName>
    </submittedName>
</protein>
<proteinExistence type="inferred from homology"/>
<evidence type="ECO:0000313" key="9">
    <source>
        <dbReference type="Proteomes" id="UP000253790"/>
    </source>
</evidence>
<dbReference type="InterPro" id="IPR029154">
    <property type="entry name" value="HIBADH-like_NADP-bd"/>
</dbReference>
<reference evidence="8 9" key="1">
    <citation type="submission" date="2018-07" db="EMBL/GenBank/DDBJ databases">
        <title>Complete genome sequencing of Ornithinimicrobium sp. AMA3305.</title>
        <authorList>
            <person name="Bae J.-W."/>
        </authorList>
    </citation>
    <scope>NUCLEOTIDE SEQUENCE [LARGE SCALE GENOMIC DNA]</scope>
    <source>
        <strain evidence="8 9">AMA3305</strain>
    </source>
</reference>
<keyword evidence="2" id="KW-0560">Oxidoreductase</keyword>
<evidence type="ECO:0000256" key="3">
    <source>
        <dbReference type="ARBA" id="ARBA00023027"/>
    </source>
</evidence>
<dbReference type="RefSeq" id="WP_114927911.1">
    <property type="nucleotide sequence ID" value="NZ_CP031229.1"/>
</dbReference>
<keyword evidence="9" id="KW-1185">Reference proteome</keyword>
<evidence type="ECO:0000256" key="2">
    <source>
        <dbReference type="ARBA" id="ARBA00023002"/>
    </source>
</evidence>
<dbReference type="GO" id="GO:0050661">
    <property type="term" value="F:NADP binding"/>
    <property type="evidence" value="ECO:0007669"/>
    <property type="project" value="InterPro"/>
</dbReference>
<dbReference type="EMBL" id="CP031229">
    <property type="protein sequence ID" value="AXH96146.1"/>
    <property type="molecule type" value="Genomic_DNA"/>
</dbReference>
<dbReference type="Gene3D" id="1.10.1040.10">
    <property type="entry name" value="N-(1-d-carboxylethyl)-l-norvaline Dehydrogenase, domain 2"/>
    <property type="match status" value="1"/>
</dbReference>
<organism evidence="8 9">
    <name type="scientific">Ornithinimicrobium avium</name>
    <dbReference type="NCBI Taxonomy" id="2283195"/>
    <lineage>
        <taxon>Bacteria</taxon>
        <taxon>Bacillati</taxon>
        <taxon>Actinomycetota</taxon>
        <taxon>Actinomycetes</taxon>
        <taxon>Micrococcales</taxon>
        <taxon>Ornithinimicrobiaceae</taxon>
        <taxon>Ornithinimicrobium</taxon>
    </lineage>
</organism>
<dbReference type="PANTHER" id="PTHR43060:SF15">
    <property type="entry name" value="3-HYDROXYISOBUTYRATE DEHYDROGENASE-LIKE 1, MITOCHONDRIAL-RELATED"/>
    <property type="match status" value="1"/>
</dbReference>
<keyword evidence="3" id="KW-0520">NAD</keyword>
<dbReference type="PIRSF" id="PIRSF000103">
    <property type="entry name" value="HIBADH"/>
    <property type="match status" value="1"/>
</dbReference>
<dbReference type="KEGG" id="orn:DV701_08395"/>
<feature type="domain" description="3-hydroxyisobutyrate dehydrogenase-like NAD-binding" evidence="7">
    <location>
        <begin position="192"/>
        <end position="312"/>
    </location>
</feature>
<name>A0A345NM88_9MICO</name>
<feature type="region of interest" description="Disordered" evidence="5">
    <location>
        <begin position="91"/>
        <end position="115"/>
    </location>
</feature>
<dbReference type="AlphaFoldDB" id="A0A345NM88"/>
<dbReference type="InterPro" id="IPR006115">
    <property type="entry name" value="6PGDH_NADP-bd"/>
</dbReference>
<evidence type="ECO:0000256" key="1">
    <source>
        <dbReference type="ARBA" id="ARBA00009080"/>
    </source>
</evidence>
<dbReference type="Pfam" id="PF03446">
    <property type="entry name" value="NAD_binding_2"/>
    <property type="match status" value="1"/>
</dbReference>
<accession>A0A345NM88</accession>
<dbReference type="GO" id="GO:0016491">
    <property type="term" value="F:oxidoreductase activity"/>
    <property type="evidence" value="ECO:0007669"/>
    <property type="project" value="UniProtKB-KW"/>
</dbReference>
<evidence type="ECO:0000259" key="6">
    <source>
        <dbReference type="Pfam" id="PF03446"/>
    </source>
</evidence>
<dbReference type="Pfam" id="PF14833">
    <property type="entry name" value="NAD_binding_11"/>
    <property type="match status" value="1"/>
</dbReference>
<dbReference type="GO" id="GO:0051287">
    <property type="term" value="F:NAD binding"/>
    <property type="evidence" value="ECO:0007669"/>
    <property type="project" value="InterPro"/>
</dbReference>
<dbReference type="OrthoDB" id="3185659at2"/>
<dbReference type="InterPro" id="IPR013328">
    <property type="entry name" value="6PGD_dom2"/>
</dbReference>
<dbReference type="InterPro" id="IPR015815">
    <property type="entry name" value="HIBADH-related"/>
</dbReference>
<feature type="compositionally biased region" description="Gly residues" evidence="5">
    <location>
        <begin position="93"/>
        <end position="109"/>
    </location>
</feature>
<dbReference type="PANTHER" id="PTHR43060">
    <property type="entry name" value="3-HYDROXYISOBUTYRATE DEHYDROGENASE-LIKE 1, MITOCHONDRIAL-RELATED"/>
    <property type="match status" value="1"/>
</dbReference>
<dbReference type="SUPFAM" id="SSF51735">
    <property type="entry name" value="NAD(P)-binding Rossmann-fold domains"/>
    <property type="match status" value="1"/>
</dbReference>
<dbReference type="SUPFAM" id="SSF48179">
    <property type="entry name" value="6-phosphogluconate dehydrogenase C-terminal domain-like"/>
    <property type="match status" value="1"/>
</dbReference>
<gene>
    <name evidence="8" type="ORF">DV701_08395</name>
</gene>
<feature type="active site" evidence="4">
    <location>
        <position position="198"/>
    </location>
</feature>
<comment type="similarity">
    <text evidence="1">Belongs to the HIBADH-related family.</text>
</comment>
<evidence type="ECO:0000259" key="7">
    <source>
        <dbReference type="Pfam" id="PF14833"/>
    </source>
</evidence>
<dbReference type="InterPro" id="IPR036291">
    <property type="entry name" value="NAD(P)-bd_dom_sf"/>
</dbReference>
<evidence type="ECO:0000256" key="4">
    <source>
        <dbReference type="PIRSR" id="PIRSR000103-1"/>
    </source>
</evidence>
<evidence type="ECO:0000256" key="5">
    <source>
        <dbReference type="SAM" id="MobiDB-lite"/>
    </source>
</evidence>
<dbReference type="Gene3D" id="3.40.50.720">
    <property type="entry name" value="NAD(P)-binding Rossmann-like Domain"/>
    <property type="match status" value="1"/>
</dbReference>
<evidence type="ECO:0000313" key="8">
    <source>
        <dbReference type="EMBL" id="AXH96146.1"/>
    </source>
</evidence>
<dbReference type="Proteomes" id="UP000253790">
    <property type="component" value="Chromosome"/>
</dbReference>